<organism evidence="1 2">
    <name type="scientific">Babesia caballi</name>
    <dbReference type="NCBI Taxonomy" id="5871"/>
    <lineage>
        <taxon>Eukaryota</taxon>
        <taxon>Sar</taxon>
        <taxon>Alveolata</taxon>
        <taxon>Apicomplexa</taxon>
        <taxon>Aconoidasida</taxon>
        <taxon>Piroplasmida</taxon>
        <taxon>Babesiidae</taxon>
        <taxon>Babesia</taxon>
    </lineage>
</organism>
<reference evidence="1 2" key="1">
    <citation type="submission" date="2021-06" db="EMBL/GenBank/DDBJ databases">
        <title>Genome sequence of Babesia caballi.</title>
        <authorList>
            <person name="Yamagishi J."/>
            <person name="Kidaka T."/>
            <person name="Ochi A."/>
        </authorList>
    </citation>
    <scope>NUCLEOTIDE SEQUENCE [LARGE SCALE GENOMIC DNA]</scope>
    <source>
        <strain evidence="1">USDA-D6B2</strain>
    </source>
</reference>
<gene>
    <name evidence="1" type="ORF">BcabD6B2_32920</name>
</gene>
<dbReference type="RefSeq" id="XP_067715926.1">
    <property type="nucleotide sequence ID" value="XM_067859825.1"/>
</dbReference>
<sequence>MALDRFRRVPVVAQSVVELLLELLAPQQRRQNQTGVERVLRARERRHDLVAARLEEGPGSRGLDVPVLRHAGAVQLVEVRDGAPQPREPLVQVVDICASLHPVVGGRLTFQVDGYGEHGFVALGDVGRVL</sequence>
<evidence type="ECO:0000313" key="2">
    <source>
        <dbReference type="Proteomes" id="UP001497744"/>
    </source>
</evidence>
<proteinExistence type="predicted"/>
<keyword evidence="2" id="KW-1185">Reference proteome</keyword>
<dbReference type="GeneID" id="94195338"/>
<dbReference type="AlphaFoldDB" id="A0AAV4LVM1"/>
<accession>A0AAV4LVM1</accession>
<protein>
    <submittedName>
        <fullName evidence="1">ThuA domain-containing protein</fullName>
    </submittedName>
</protein>
<dbReference type="Proteomes" id="UP001497744">
    <property type="component" value="Unassembled WGS sequence"/>
</dbReference>
<evidence type="ECO:0000313" key="1">
    <source>
        <dbReference type="EMBL" id="GIX63857.1"/>
    </source>
</evidence>
<name>A0AAV4LVM1_BABCB</name>
<comment type="caution">
    <text evidence="1">The sequence shown here is derived from an EMBL/GenBank/DDBJ whole genome shotgun (WGS) entry which is preliminary data.</text>
</comment>
<dbReference type="EMBL" id="BPLF01000002">
    <property type="protein sequence ID" value="GIX63857.1"/>
    <property type="molecule type" value="Genomic_DNA"/>
</dbReference>